<protein>
    <recommendedName>
        <fullName evidence="3">Ubiquitin-like domain-containing protein</fullName>
    </recommendedName>
</protein>
<evidence type="ECO:0000256" key="2">
    <source>
        <dbReference type="SAM" id="MobiDB-lite"/>
    </source>
</evidence>
<dbReference type="PANTHER" id="PTHR21074">
    <property type="entry name" value="IQ AND UBIQUITIN-LIKE DOMAIN-CONTAINING PROTEIN"/>
    <property type="match status" value="1"/>
</dbReference>
<sequence>MSAEDNISEGEDPMERENNVVQASEKKYSGALNYSQLKHCSSEPSLKCSIQPQCASVHSEPICKLPESQNITVSQKSCSDTEAPHNFLETESELSFGEIFHLQESAESKNHRDPVVVFWERSNRRENIENDIIVKFSLTGGEVFTQSFSKTSTVEEIKRVLAEMFKVPFNILKVDQNGNSLRDNLCINDIAIERFGSVTLQLSSLEPERYPLILNNVYPDIPTNDVLTVIVRKGGHVKEVIVEIENRAIPKPFLGGYRHKITKVEYHHAFTQTAPRLCRGNVVSRNTQTPGPCKLVETSKERSTQTYQILKEQRGMSILFGNPEHRQKNLELENKVFQEKVVLIQRNLRSWLVRKMMLKMKEEYKRCMEWERLQKNQVEDEKEESRQEREKALTKPESRGHFELLYCNLEEWRKQETERISNLGSIALRKSESFSILEMEIQYINSIERQRIQLKTEHSRKKQERLLEKTASPIRWKGRKGQVIALDSLGTQRARNFWRLYQNLQKVNVGPEERIQILEDVKKAVLAQENELVSELVSLIDREHHILLRDITHANIESLRDRINYMYLEYIKDPEVNPEVKKHLPENDCLKVEMYKCLSCQNVLPFYKFSLHTKTNTFRKCHNCSWLREIGGPRVDVNPIRHIMNAVRREELKESSYTSVALIMQEQDFYHLIINIWLGHSAIGGSGALEELRLGRWDFTQSWSPWNCILLTAAELKAHLRFSNPDQIYSLSFVKKIKQRHQMGRIYFSELAAYAVKRTSGNIRVKKMIQNFNAAKVIIDKSRSRLNHE</sequence>
<proteinExistence type="predicted"/>
<dbReference type="SUPFAM" id="SSF54236">
    <property type="entry name" value="Ubiquitin-like"/>
    <property type="match status" value="1"/>
</dbReference>
<dbReference type="GO" id="GO:0030317">
    <property type="term" value="P:flagellated sperm motility"/>
    <property type="evidence" value="ECO:0007669"/>
    <property type="project" value="TreeGrafter"/>
</dbReference>
<feature type="compositionally biased region" description="Basic and acidic residues" evidence="2">
    <location>
        <begin position="13"/>
        <end position="24"/>
    </location>
</feature>
<dbReference type="InterPro" id="IPR057887">
    <property type="entry name" value="IQUB_helical"/>
</dbReference>
<reference evidence="4" key="1">
    <citation type="submission" date="2022-12" db="EMBL/GenBank/DDBJ databases">
        <title>Chromosome-level genome assembly of the bean flower thrips Megalurothrips usitatus.</title>
        <authorList>
            <person name="Ma L."/>
            <person name="Liu Q."/>
            <person name="Li H."/>
            <person name="Cai W."/>
        </authorList>
    </citation>
    <scope>NUCLEOTIDE SEQUENCE</scope>
    <source>
        <strain evidence="4">Cailab_2022a</strain>
    </source>
</reference>
<name>A0AAV7XDX1_9NEOP</name>
<keyword evidence="5" id="KW-1185">Reference proteome</keyword>
<dbReference type="EMBL" id="JAPTSV010000011">
    <property type="protein sequence ID" value="KAJ1522777.1"/>
    <property type="molecule type" value="Genomic_DNA"/>
</dbReference>
<evidence type="ECO:0000259" key="3">
    <source>
        <dbReference type="PROSITE" id="PS50053"/>
    </source>
</evidence>
<feature type="region of interest" description="Disordered" evidence="2">
    <location>
        <begin position="1"/>
        <end position="24"/>
    </location>
</feature>
<evidence type="ECO:0000313" key="4">
    <source>
        <dbReference type="EMBL" id="KAJ1522777.1"/>
    </source>
</evidence>
<dbReference type="AlphaFoldDB" id="A0AAV7XDX1"/>
<dbReference type="InterPro" id="IPR029071">
    <property type="entry name" value="Ubiquitin-like_domsf"/>
</dbReference>
<dbReference type="GO" id="GO:0031514">
    <property type="term" value="C:motile cilium"/>
    <property type="evidence" value="ECO:0007669"/>
    <property type="project" value="TreeGrafter"/>
</dbReference>
<accession>A0AAV7XDX1</accession>
<organism evidence="4 5">
    <name type="scientific">Megalurothrips usitatus</name>
    <name type="common">bean blossom thrips</name>
    <dbReference type="NCBI Taxonomy" id="439358"/>
    <lineage>
        <taxon>Eukaryota</taxon>
        <taxon>Metazoa</taxon>
        <taxon>Ecdysozoa</taxon>
        <taxon>Arthropoda</taxon>
        <taxon>Hexapoda</taxon>
        <taxon>Insecta</taxon>
        <taxon>Pterygota</taxon>
        <taxon>Neoptera</taxon>
        <taxon>Paraneoptera</taxon>
        <taxon>Thysanoptera</taxon>
        <taxon>Terebrantia</taxon>
        <taxon>Thripoidea</taxon>
        <taxon>Thripidae</taxon>
        <taxon>Megalurothrips</taxon>
    </lineage>
</organism>
<dbReference type="PROSITE" id="PS50053">
    <property type="entry name" value="UBIQUITIN_2"/>
    <property type="match status" value="1"/>
</dbReference>
<dbReference type="PANTHER" id="PTHR21074:SF0">
    <property type="entry name" value="IQ AND UBIQUITIN-LIKE DOMAIN-CONTAINING PROTEIN"/>
    <property type="match status" value="1"/>
</dbReference>
<comment type="caution">
    <text evidence="4">The sequence shown here is derived from an EMBL/GenBank/DDBJ whole genome shotgun (WGS) entry which is preliminary data.</text>
</comment>
<dbReference type="Pfam" id="PF25805">
    <property type="entry name" value="IQUB"/>
    <property type="match status" value="1"/>
</dbReference>
<dbReference type="GO" id="GO:0001669">
    <property type="term" value="C:acrosomal vesicle"/>
    <property type="evidence" value="ECO:0007669"/>
    <property type="project" value="TreeGrafter"/>
</dbReference>
<dbReference type="PROSITE" id="PS50096">
    <property type="entry name" value="IQ"/>
    <property type="match status" value="1"/>
</dbReference>
<dbReference type="Proteomes" id="UP001075354">
    <property type="component" value="Chromosome 11"/>
</dbReference>
<dbReference type="InterPro" id="IPR000626">
    <property type="entry name" value="Ubiquitin-like_dom"/>
</dbReference>
<dbReference type="InterPro" id="IPR037695">
    <property type="entry name" value="IQUB"/>
</dbReference>
<keyword evidence="1" id="KW-0175">Coiled coil</keyword>
<gene>
    <name evidence="4" type="ORF">ONE63_001933</name>
</gene>
<dbReference type="GO" id="GO:0060271">
    <property type="term" value="P:cilium assembly"/>
    <property type="evidence" value="ECO:0007669"/>
    <property type="project" value="TreeGrafter"/>
</dbReference>
<feature type="domain" description="Ubiquitin-like" evidence="3">
    <location>
        <begin position="132"/>
        <end position="203"/>
    </location>
</feature>
<evidence type="ECO:0000256" key="1">
    <source>
        <dbReference type="SAM" id="Coils"/>
    </source>
</evidence>
<feature type="compositionally biased region" description="Acidic residues" evidence="2">
    <location>
        <begin position="1"/>
        <end position="12"/>
    </location>
</feature>
<feature type="coiled-coil region" evidence="1">
    <location>
        <begin position="368"/>
        <end position="395"/>
    </location>
</feature>
<evidence type="ECO:0000313" key="5">
    <source>
        <dbReference type="Proteomes" id="UP001075354"/>
    </source>
</evidence>